<evidence type="ECO:0000313" key="2">
    <source>
        <dbReference type="EMBL" id="OHB13166.1"/>
    </source>
</evidence>
<proteinExistence type="predicted"/>
<feature type="transmembrane region" description="Helical" evidence="1">
    <location>
        <begin position="6"/>
        <end position="27"/>
    </location>
</feature>
<gene>
    <name evidence="2" type="ORF">A3G99_00215</name>
</gene>
<keyword evidence="1" id="KW-1133">Transmembrane helix</keyword>
<dbReference type="Proteomes" id="UP000176558">
    <property type="component" value="Unassembled WGS sequence"/>
</dbReference>
<dbReference type="EMBL" id="MHWT01000002">
    <property type="protein sequence ID" value="OHB13166.1"/>
    <property type="molecule type" value="Genomic_DNA"/>
</dbReference>
<sequence>MKSKNWFFAIALIIGGFGIGFGSHGLLQKSKDKALLAALDPKSGPTDEILKVRFPLAKGEQVLLRVKTVTIAGETHQLAVAELDRIDARGGDNKSRYFGIRVRSDYDNLVSYVSAVTIPGSK</sequence>
<keyword evidence="1" id="KW-0812">Transmembrane</keyword>
<evidence type="ECO:0000313" key="3">
    <source>
        <dbReference type="Proteomes" id="UP000176558"/>
    </source>
</evidence>
<dbReference type="AlphaFoldDB" id="A0A1G2UUY1"/>
<reference evidence="2 3" key="1">
    <citation type="journal article" date="2016" name="Nat. Commun.">
        <title>Thousands of microbial genomes shed light on interconnected biogeochemical processes in an aquifer system.</title>
        <authorList>
            <person name="Anantharaman K."/>
            <person name="Brown C.T."/>
            <person name="Hug L.A."/>
            <person name="Sharon I."/>
            <person name="Castelle C.J."/>
            <person name="Probst A.J."/>
            <person name="Thomas B.C."/>
            <person name="Singh A."/>
            <person name="Wilkins M.J."/>
            <person name="Karaoz U."/>
            <person name="Brodie E.L."/>
            <person name="Williams K.H."/>
            <person name="Hubbard S.S."/>
            <person name="Banfield J.F."/>
        </authorList>
    </citation>
    <scope>NUCLEOTIDE SEQUENCE [LARGE SCALE GENOMIC DNA]</scope>
</reference>
<protein>
    <submittedName>
        <fullName evidence="2">Uncharacterized protein</fullName>
    </submittedName>
</protein>
<evidence type="ECO:0000256" key="1">
    <source>
        <dbReference type="SAM" id="Phobius"/>
    </source>
</evidence>
<accession>A0A1G2UUY1</accession>
<comment type="caution">
    <text evidence="2">The sequence shown here is derived from an EMBL/GenBank/DDBJ whole genome shotgun (WGS) entry which is preliminary data.</text>
</comment>
<name>A0A1G2UUY1_9BACT</name>
<organism evidence="2 3">
    <name type="scientific">Candidatus Zambryskibacteria bacterium RIFCSPLOWO2_12_FULL_39_23</name>
    <dbReference type="NCBI Taxonomy" id="1802776"/>
    <lineage>
        <taxon>Bacteria</taxon>
        <taxon>Candidatus Zambryskiibacteriota</taxon>
    </lineage>
</organism>
<keyword evidence="1" id="KW-0472">Membrane</keyword>